<dbReference type="Pfam" id="PF04043">
    <property type="entry name" value="PMEI"/>
    <property type="match status" value="1"/>
</dbReference>
<dbReference type="AlphaFoldDB" id="A9NVV0"/>
<keyword evidence="11" id="KW-1133">Transmembrane helix</keyword>
<comment type="similarity">
    <text evidence="3">In the C-terminal section; belongs to the pectinesterase family.</text>
</comment>
<dbReference type="EMBL" id="EF085456">
    <property type="protein sequence ID" value="ABK24761.1"/>
    <property type="molecule type" value="mRNA"/>
</dbReference>
<evidence type="ECO:0000313" key="13">
    <source>
        <dbReference type="EMBL" id="ABK24761.1"/>
    </source>
</evidence>
<dbReference type="FunFam" id="1.20.140.40:FF:000010">
    <property type="entry name" value="Pectinesterase"/>
    <property type="match status" value="1"/>
</dbReference>
<dbReference type="CDD" id="cd15798">
    <property type="entry name" value="PMEI-like_3"/>
    <property type="match status" value="1"/>
</dbReference>
<dbReference type="EC" id="3.1.1.11" evidence="4 10"/>
<keyword evidence="5 10" id="KW-0378">Hydrolase</keyword>
<dbReference type="FunFam" id="2.160.20.10:FF:000001">
    <property type="entry name" value="Pectinesterase"/>
    <property type="match status" value="1"/>
</dbReference>
<evidence type="ECO:0000256" key="11">
    <source>
        <dbReference type="SAM" id="Phobius"/>
    </source>
</evidence>
<proteinExistence type="evidence at transcript level"/>
<keyword evidence="11" id="KW-0472">Membrane</keyword>
<evidence type="ECO:0000256" key="5">
    <source>
        <dbReference type="ARBA" id="ARBA00022801"/>
    </source>
</evidence>
<dbReference type="InterPro" id="IPR012334">
    <property type="entry name" value="Pectin_lyas_fold"/>
</dbReference>
<evidence type="ECO:0000256" key="1">
    <source>
        <dbReference type="ARBA" id="ARBA00005184"/>
    </source>
</evidence>
<dbReference type="NCBIfam" id="TIGR01614">
    <property type="entry name" value="PME_inhib"/>
    <property type="match status" value="1"/>
</dbReference>
<dbReference type="Gene3D" id="2.160.20.10">
    <property type="entry name" value="Single-stranded right-handed beta-helix, Pectin lyase-like"/>
    <property type="match status" value="1"/>
</dbReference>
<comment type="pathway">
    <text evidence="1 10">Glycan metabolism; pectin degradation; 2-dehydro-3-deoxy-D-gluconate from pectin: step 1/5.</text>
</comment>
<evidence type="ECO:0000256" key="8">
    <source>
        <dbReference type="ARBA" id="ARBA00023180"/>
    </source>
</evidence>
<dbReference type="GO" id="GO:0045490">
    <property type="term" value="P:pectin catabolic process"/>
    <property type="evidence" value="ECO:0007669"/>
    <property type="project" value="UniProtKB-UniRule"/>
</dbReference>
<dbReference type="PANTHER" id="PTHR31707">
    <property type="entry name" value="PECTINESTERASE"/>
    <property type="match status" value="1"/>
</dbReference>
<comment type="similarity">
    <text evidence="2">In the N-terminal section; belongs to the PMEI family.</text>
</comment>
<dbReference type="InterPro" id="IPR000070">
    <property type="entry name" value="Pectinesterase_cat"/>
</dbReference>
<dbReference type="SUPFAM" id="SSF101148">
    <property type="entry name" value="Plant invertase/pectin methylesterase inhibitor"/>
    <property type="match status" value="1"/>
</dbReference>
<dbReference type="InterPro" id="IPR006501">
    <property type="entry name" value="Pectinesterase_inhib_dom"/>
</dbReference>
<protein>
    <recommendedName>
        <fullName evidence="4 10">Pectinesterase</fullName>
        <ecNumber evidence="4 10">3.1.1.11</ecNumber>
    </recommendedName>
</protein>
<dbReference type="PROSITE" id="PS00503">
    <property type="entry name" value="PECTINESTERASE_2"/>
    <property type="match status" value="1"/>
</dbReference>
<dbReference type="SMART" id="SM00856">
    <property type="entry name" value="PMEI"/>
    <property type="match status" value="1"/>
</dbReference>
<accession>A9NVV0</accession>
<dbReference type="InterPro" id="IPR035513">
    <property type="entry name" value="Invertase/methylesterase_inhib"/>
</dbReference>
<dbReference type="UniPathway" id="UPA00545">
    <property type="reaction ID" value="UER00823"/>
</dbReference>
<dbReference type="GO" id="GO:0042545">
    <property type="term" value="P:cell wall modification"/>
    <property type="evidence" value="ECO:0007669"/>
    <property type="project" value="UniProtKB-UniRule"/>
</dbReference>
<evidence type="ECO:0000259" key="12">
    <source>
        <dbReference type="SMART" id="SM00856"/>
    </source>
</evidence>
<comment type="catalytic activity">
    <reaction evidence="10">
        <text>[(1-&gt;4)-alpha-D-galacturonosyl methyl ester](n) + n H2O = [(1-&gt;4)-alpha-D-galacturonosyl](n) + n methanol + n H(+)</text>
        <dbReference type="Rhea" id="RHEA:22380"/>
        <dbReference type="Rhea" id="RHEA-COMP:14570"/>
        <dbReference type="Rhea" id="RHEA-COMP:14573"/>
        <dbReference type="ChEBI" id="CHEBI:15377"/>
        <dbReference type="ChEBI" id="CHEBI:15378"/>
        <dbReference type="ChEBI" id="CHEBI:17790"/>
        <dbReference type="ChEBI" id="CHEBI:140522"/>
        <dbReference type="ChEBI" id="CHEBI:140523"/>
        <dbReference type="EC" id="3.1.1.11"/>
    </reaction>
</comment>
<evidence type="ECO:0000256" key="9">
    <source>
        <dbReference type="PROSITE-ProRule" id="PRU10040"/>
    </source>
</evidence>
<keyword evidence="8" id="KW-0325">Glycoprotein</keyword>
<evidence type="ECO:0000256" key="4">
    <source>
        <dbReference type="ARBA" id="ARBA00013229"/>
    </source>
</evidence>
<dbReference type="GO" id="GO:0030599">
    <property type="term" value="F:pectinesterase activity"/>
    <property type="evidence" value="ECO:0007669"/>
    <property type="project" value="UniProtKB-UniRule"/>
</dbReference>
<sequence>MEGESESRKRAIAVHAASLVLVAIIVCSALWLPLIHAEDVSSIELQDPVESVEAVCSKTLYPEICYYSLSPHLGSSPAQPKKLLHVALMIALEEANKAFALVLRFVKQTSALQDCMELMDITRDQLDSSIALLKRHDLKALMREQASDLQTWLSASITNQDTCLDGISDYSKSIARALVENSVQNVRKLISNSLAIAKAAYESRPYPSPALRLPSDSIKDDFPSWLSPGDRRLLRTSANDVVPNVIVAQDGSGNFKTITQAIAAAPEKSPKRYVIKVKKGTYKENVQVGKTKTNIMLIGEGMEATIVTGSRNVIDGSTTFNSATFAAVGNGFMAQDMAFVNTAGPQKHQAVALRVGSDQSVLYRCKIAAYQDTLYAHSLRQFYRECKISGTVDFIFGNAAVVFQSCILVPRKPGANQKNAITAQGRTDPNQNTGISIHNCKITPGTDLVPVKSSFPTYLGRPWKEYSRTVFMQSYIDGFIQPAGWLEWDGDFALKTLYYGEYMNTGPGSGTGNRVKWPGYRVIKSPQEASKFTVGEFIQGDSWLQSTGVHYVDGLTN</sequence>
<dbReference type="InterPro" id="IPR011050">
    <property type="entry name" value="Pectin_lyase_fold/virulence"/>
</dbReference>
<dbReference type="OMA" id="PEICYYS"/>
<dbReference type="GO" id="GO:0004857">
    <property type="term" value="F:enzyme inhibitor activity"/>
    <property type="evidence" value="ECO:0007669"/>
    <property type="project" value="InterPro"/>
</dbReference>
<evidence type="ECO:0000256" key="6">
    <source>
        <dbReference type="ARBA" id="ARBA00023085"/>
    </source>
</evidence>
<name>A9NVV0_PICSI</name>
<feature type="domain" description="Pectinesterase inhibitor" evidence="12">
    <location>
        <begin position="47"/>
        <end position="196"/>
    </location>
</feature>
<keyword evidence="6 10" id="KW-0063">Aspartyl esterase</keyword>
<organism evidence="13">
    <name type="scientific">Picea sitchensis</name>
    <name type="common">Sitka spruce</name>
    <name type="synonym">Pinus sitchensis</name>
    <dbReference type="NCBI Taxonomy" id="3332"/>
    <lineage>
        <taxon>Eukaryota</taxon>
        <taxon>Viridiplantae</taxon>
        <taxon>Streptophyta</taxon>
        <taxon>Embryophyta</taxon>
        <taxon>Tracheophyta</taxon>
        <taxon>Spermatophyta</taxon>
        <taxon>Pinopsida</taxon>
        <taxon>Pinidae</taxon>
        <taxon>Conifers I</taxon>
        <taxon>Pinales</taxon>
        <taxon>Pinaceae</taxon>
        <taxon>Picea</taxon>
    </lineage>
</organism>
<evidence type="ECO:0000256" key="2">
    <source>
        <dbReference type="ARBA" id="ARBA00006027"/>
    </source>
</evidence>
<dbReference type="Gene3D" id="1.20.140.40">
    <property type="entry name" value="Invertase/pectin methylesterase inhibitor family protein"/>
    <property type="match status" value="1"/>
</dbReference>
<evidence type="ECO:0000256" key="3">
    <source>
        <dbReference type="ARBA" id="ARBA00007786"/>
    </source>
</evidence>
<keyword evidence="7" id="KW-1015">Disulfide bond</keyword>
<keyword evidence="11" id="KW-0812">Transmembrane</keyword>
<dbReference type="InterPro" id="IPR033131">
    <property type="entry name" value="Pectinesterase_Asp_AS"/>
</dbReference>
<dbReference type="SUPFAM" id="SSF51126">
    <property type="entry name" value="Pectin lyase-like"/>
    <property type="match status" value="1"/>
</dbReference>
<reference evidence="13" key="1">
    <citation type="journal article" date="2008" name="BMC Genomics">
        <title>A conifer genomics resource of 200,000 spruce (Picea spp.) ESTs and 6,464 high-quality, sequence-finished full-length cDNAs for Sitka spruce (Picea sitchensis).</title>
        <authorList>
            <person name="Ralph S.G."/>
            <person name="Chun H.J."/>
            <person name="Kolosova N."/>
            <person name="Cooper D."/>
            <person name="Oddy C."/>
            <person name="Ritland C.E."/>
            <person name="Kirkpatrick R."/>
            <person name="Moore R."/>
            <person name="Barber S."/>
            <person name="Holt R.A."/>
            <person name="Jones S.J."/>
            <person name="Marra M.A."/>
            <person name="Douglas C.J."/>
            <person name="Ritland K."/>
            <person name="Bohlmann J."/>
        </authorList>
    </citation>
    <scope>NUCLEOTIDE SEQUENCE</scope>
    <source>
        <tissue evidence="13">Green portion of the leader tissue</tissue>
    </source>
</reference>
<dbReference type="Pfam" id="PF01095">
    <property type="entry name" value="Pectinesterase"/>
    <property type="match status" value="1"/>
</dbReference>
<feature type="active site" evidence="9">
    <location>
        <position position="393"/>
    </location>
</feature>
<feature type="transmembrane region" description="Helical" evidence="11">
    <location>
        <begin position="12"/>
        <end position="34"/>
    </location>
</feature>
<evidence type="ECO:0000256" key="10">
    <source>
        <dbReference type="RuleBase" id="RU000589"/>
    </source>
</evidence>
<evidence type="ECO:0000256" key="7">
    <source>
        <dbReference type="ARBA" id="ARBA00023157"/>
    </source>
</evidence>